<dbReference type="Proteomes" id="UP000678679">
    <property type="component" value="Chromosome 1"/>
</dbReference>
<dbReference type="InterPro" id="IPR001130">
    <property type="entry name" value="TatD-like"/>
</dbReference>
<dbReference type="KEGG" id="fya:KMW28_06260"/>
<dbReference type="Pfam" id="PF01026">
    <property type="entry name" value="TatD_DNase"/>
    <property type="match status" value="1"/>
</dbReference>
<dbReference type="GO" id="GO:0016788">
    <property type="term" value="F:hydrolase activity, acting on ester bonds"/>
    <property type="evidence" value="ECO:0007669"/>
    <property type="project" value="InterPro"/>
</dbReference>
<name>A0AAX1N6R1_9BACT</name>
<dbReference type="PANTHER" id="PTHR46124:SF3">
    <property type="entry name" value="HYDROLASE"/>
    <property type="match status" value="1"/>
</dbReference>
<evidence type="ECO:0000313" key="1">
    <source>
        <dbReference type="EMBL" id="QWG03181.1"/>
    </source>
</evidence>
<dbReference type="GO" id="GO:0005829">
    <property type="term" value="C:cytosol"/>
    <property type="evidence" value="ECO:0007669"/>
    <property type="project" value="TreeGrafter"/>
</dbReference>
<proteinExistence type="predicted"/>
<dbReference type="InterPro" id="IPR032466">
    <property type="entry name" value="Metal_Hydrolase"/>
</dbReference>
<dbReference type="Gene3D" id="3.20.20.140">
    <property type="entry name" value="Metal-dependent hydrolases"/>
    <property type="match status" value="1"/>
</dbReference>
<reference evidence="1 2" key="1">
    <citation type="submission" date="2021-05" db="EMBL/GenBank/DDBJ databases">
        <title>Comparative genomic studies on the polysaccharide-degrading batcterial strains of the Flammeovirga genus.</title>
        <authorList>
            <person name="Zewei F."/>
            <person name="Zheng Z."/>
            <person name="Yu L."/>
            <person name="Ruyue G."/>
            <person name="Yanhong M."/>
            <person name="Yuanyuan C."/>
            <person name="Jingyan G."/>
            <person name="Wenjun H."/>
        </authorList>
    </citation>
    <scope>NUCLEOTIDE SEQUENCE [LARGE SCALE GENOMIC DNA]</scope>
    <source>
        <strain evidence="1 2">NBRC:100898</strain>
    </source>
</reference>
<evidence type="ECO:0000313" key="2">
    <source>
        <dbReference type="Proteomes" id="UP000678679"/>
    </source>
</evidence>
<dbReference type="AlphaFoldDB" id="A0AAX1N6R1"/>
<organism evidence="1 2">
    <name type="scientific">Flammeovirga yaeyamensis</name>
    <dbReference type="NCBI Taxonomy" id="367791"/>
    <lineage>
        <taxon>Bacteria</taxon>
        <taxon>Pseudomonadati</taxon>
        <taxon>Bacteroidota</taxon>
        <taxon>Cytophagia</taxon>
        <taxon>Cytophagales</taxon>
        <taxon>Flammeovirgaceae</taxon>
        <taxon>Flammeovirga</taxon>
    </lineage>
</organism>
<dbReference type="PANTHER" id="PTHR46124">
    <property type="entry name" value="D-AMINOACYL-TRNA DEACYLASE"/>
    <property type="match status" value="1"/>
</dbReference>
<keyword evidence="1" id="KW-0378">Hydrolase</keyword>
<sequence>MIYFNAHTHHPSKENELGLRNNFIQSFHSVSDEKLQSSGIHPWHIQEVDIATCFDELTQVIHQIDAVGECGLDRVIDVDWEHQKEIFIRHIDLSEKHHLPLIIHSVRSYPDVLQIKKQQKCVQPWVIHGFTGNTQTADQLIKNGCYLSFGTQFMKGHKKTIQALLDVDPNYVFFETDDAAELSIKTVYKQASALLKVEEDELISQKLEIASKIFPKIKGLL</sequence>
<dbReference type="RefSeq" id="WP_169664136.1">
    <property type="nucleotide sequence ID" value="NZ_CP076132.1"/>
</dbReference>
<accession>A0AAX1N6R1</accession>
<dbReference type="SUPFAM" id="SSF51556">
    <property type="entry name" value="Metallo-dependent hydrolases"/>
    <property type="match status" value="1"/>
</dbReference>
<dbReference type="EMBL" id="CP076132">
    <property type="protein sequence ID" value="QWG03181.1"/>
    <property type="molecule type" value="Genomic_DNA"/>
</dbReference>
<protein>
    <submittedName>
        <fullName evidence="1">TatD family hydrolase</fullName>
    </submittedName>
</protein>
<keyword evidence="2" id="KW-1185">Reference proteome</keyword>
<gene>
    <name evidence="1" type="ORF">KMW28_06260</name>
</gene>